<proteinExistence type="predicted"/>
<comment type="caution">
    <text evidence="3">The sequence shown here is derived from an EMBL/GenBank/DDBJ whole genome shotgun (WGS) entry which is preliminary data.</text>
</comment>
<feature type="signal peptide" evidence="2">
    <location>
        <begin position="1"/>
        <end position="19"/>
    </location>
</feature>
<feature type="compositionally biased region" description="Pro residues" evidence="1">
    <location>
        <begin position="128"/>
        <end position="144"/>
    </location>
</feature>
<evidence type="ECO:0000256" key="2">
    <source>
        <dbReference type="SAM" id="SignalP"/>
    </source>
</evidence>
<evidence type="ECO:0000313" key="3">
    <source>
        <dbReference type="EMBL" id="RDB26897.1"/>
    </source>
</evidence>
<dbReference type="Proteomes" id="UP000076154">
    <property type="component" value="Unassembled WGS sequence"/>
</dbReference>
<accession>A0A369K2C4</accession>
<protein>
    <recommendedName>
        <fullName evidence="5">CBM1 domain-containing protein</fullName>
    </recommendedName>
</protein>
<feature type="chain" id="PRO_5016834639" description="CBM1 domain-containing protein" evidence="2">
    <location>
        <begin position="20"/>
        <end position="150"/>
    </location>
</feature>
<keyword evidence="4" id="KW-1185">Reference proteome</keyword>
<dbReference type="AlphaFoldDB" id="A0A369K2C4"/>
<dbReference type="InParanoid" id="A0A369K2C4"/>
<dbReference type="EMBL" id="LUEZ02000021">
    <property type="protein sequence ID" value="RDB26897.1"/>
    <property type="molecule type" value="Genomic_DNA"/>
</dbReference>
<evidence type="ECO:0000313" key="4">
    <source>
        <dbReference type="Proteomes" id="UP000076154"/>
    </source>
</evidence>
<organism evidence="3 4">
    <name type="scientific">Hypsizygus marmoreus</name>
    <name type="common">White beech mushroom</name>
    <name type="synonym">Agaricus marmoreus</name>
    <dbReference type="NCBI Taxonomy" id="39966"/>
    <lineage>
        <taxon>Eukaryota</taxon>
        <taxon>Fungi</taxon>
        <taxon>Dikarya</taxon>
        <taxon>Basidiomycota</taxon>
        <taxon>Agaricomycotina</taxon>
        <taxon>Agaricomycetes</taxon>
        <taxon>Agaricomycetidae</taxon>
        <taxon>Agaricales</taxon>
        <taxon>Tricholomatineae</taxon>
        <taxon>Lyophyllaceae</taxon>
        <taxon>Hypsizygus</taxon>
    </lineage>
</organism>
<feature type="region of interest" description="Disordered" evidence="1">
    <location>
        <begin position="128"/>
        <end position="150"/>
    </location>
</feature>
<evidence type="ECO:0000256" key="1">
    <source>
        <dbReference type="SAM" id="MobiDB-lite"/>
    </source>
</evidence>
<gene>
    <name evidence="3" type="ORF">Hypma_005167</name>
</gene>
<reference evidence="3" key="1">
    <citation type="submission" date="2018-04" db="EMBL/GenBank/DDBJ databases">
        <title>Whole genome sequencing of Hypsizygus marmoreus.</title>
        <authorList>
            <person name="Choi I.-G."/>
            <person name="Min B."/>
            <person name="Kim J.-G."/>
            <person name="Kim S."/>
            <person name="Oh Y.-L."/>
            <person name="Kong W.-S."/>
            <person name="Park H."/>
            <person name="Jeong J."/>
            <person name="Song E.-S."/>
        </authorList>
    </citation>
    <scope>NUCLEOTIDE SEQUENCE [LARGE SCALE GENOMIC DNA]</scope>
    <source>
        <strain evidence="3">51987-8</strain>
    </source>
</reference>
<keyword evidence="2" id="KW-0732">Signal</keyword>
<name>A0A369K2C4_HYPMA</name>
<sequence length="150" mass="16498">MRLVTDSLSLLILLVLTLASLSGLAVPTGQSQPSGNHRTISESTSVIRTRARYEDGGPPGICSKWPYQRGRTRRPTYMGWRQCRAEHGLGWLYEGHCYGMTGATHPRARIQVRGKCYFSNTMWPLPIPSPPSPDLPPASPPSSTPPSIEI</sequence>
<evidence type="ECO:0008006" key="5">
    <source>
        <dbReference type="Google" id="ProtNLM"/>
    </source>
</evidence>